<dbReference type="InterPro" id="IPR015943">
    <property type="entry name" value="WD40/YVTN_repeat-like_dom_sf"/>
</dbReference>
<organism evidence="1 2">
    <name type="scientific">Algivirga pacifica</name>
    <dbReference type="NCBI Taxonomy" id="1162670"/>
    <lineage>
        <taxon>Bacteria</taxon>
        <taxon>Pseudomonadati</taxon>
        <taxon>Bacteroidota</taxon>
        <taxon>Cytophagia</taxon>
        <taxon>Cytophagales</taxon>
        <taxon>Flammeovirgaceae</taxon>
        <taxon>Algivirga</taxon>
    </lineage>
</organism>
<gene>
    <name evidence="1" type="ORF">GCM10023331_10440</name>
</gene>
<accession>A0ABP9DAT4</accession>
<dbReference type="EMBL" id="BAABJX010000018">
    <property type="protein sequence ID" value="GAA4827474.1"/>
    <property type="molecule type" value="Genomic_DNA"/>
</dbReference>
<evidence type="ECO:0000313" key="1">
    <source>
        <dbReference type="EMBL" id="GAA4827474.1"/>
    </source>
</evidence>
<protein>
    <recommendedName>
        <fullName evidence="3">PQQ-like domain-containing protein</fullName>
    </recommendedName>
</protein>
<dbReference type="SUPFAM" id="SSF50998">
    <property type="entry name" value="Quinoprotein alcohol dehydrogenase-like"/>
    <property type="match status" value="1"/>
</dbReference>
<reference evidence="2" key="1">
    <citation type="journal article" date="2019" name="Int. J. Syst. Evol. Microbiol.">
        <title>The Global Catalogue of Microorganisms (GCM) 10K type strain sequencing project: providing services to taxonomists for standard genome sequencing and annotation.</title>
        <authorList>
            <consortium name="The Broad Institute Genomics Platform"/>
            <consortium name="The Broad Institute Genome Sequencing Center for Infectious Disease"/>
            <person name="Wu L."/>
            <person name="Ma J."/>
        </authorList>
    </citation>
    <scope>NUCLEOTIDE SEQUENCE [LARGE SCALE GENOMIC DNA]</scope>
    <source>
        <strain evidence="2">JCM 18326</strain>
    </source>
</reference>
<evidence type="ECO:0000313" key="2">
    <source>
        <dbReference type="Proteomes" id="UP001500298"/>
    </source>
</evidence>
<sequence>MRLKKHSNTLLLGSSTVIILALYITIELAFNWFNKHQRINPWALIPESTVVVIEAEHLDTFYQELEKGSIWKDLNSIVLLNDFIEEFKLLRQLLPHQTQYGKGLISLSTEGVKPYSLSVILPLQILDDTSLPNALQQLTPFLEKPTKQRTYKGTTIWEAPIREKTFYLCQIRNYLIGSWDGVMIEAAIRQTKILYPKVHSLKTISKEHYAIHLNTQQLDQLFYKLDKTATPSALAWLKGLGEPLSLGIQRNDDTGITLQGNPQLSPDNPLIHRLQLSQAPKKEIFQQWLPEKTAYYFRFSITDNNAFQEAVEDQVKTLSPQARVSREKMKALGFDLDDFYEILTHEVGKAAIYRGPDAPFHHLTFCQLKNKESLSKSLQELHLETARNEEQHYRRFSIKGIRMAELPEALLGKPYQGYEQMMFYTFYNNYLIMGESMETIKHWIRSLAFGEIWGKKDHCREIIEKHAEGNRFSFVLQGKYFWSSLLQGIHTEWATLMEKEKRKFLAINFISLQQDTEQLYLSLHKYNANQTNNTIGLQKKFSYKSPHHFAQGPWLIGQEYLLIQDYNRTLRCFSKDGELLWQYPLNTFIIDGIHLLFDAQKGQKYIAFANDYKVFVLTPKGNLLPDFPLEFPEKYELKQLGMINTAYKAPHLITTDYHGNAFLFNLKGEVIGDWSPKRFLSPLVSPAFYTAINGQEYIVTVSKNGQVGAYDWIGNPINGFPMQFRFEVEEKSSSLIKKFSEANSKIALISKDGSLAEVNLQGNVTNRIILGGPHTKAEYKIIRDDVQGELWIVVKKDGQKVTLINEEGNVLFSKSLDSDNYNLQYFHFGVDAEIIAINLPESQKTHLFYINGDKVLNSPINSSSNIQLSFDSNHRIFSLYSCFGKQLNRYDFKD</sequence>
<keyword evidence="2" id="KW-1185">Reference proteome</keyword>
<dbReference type="Proteomes" id="UP001500298">
    <property type="component" value="Unassembled WGS sequence"/>
</dbReference>
<dbReference type="InterPro" id="IPR011047">
    <property type="entry name" value="Quinoprotein_ADH-like_sf"/>
</dbReference>
<comment type="caution">
    <text evidence="1">The sequence shown here is derived from an EMBL/GenBank/DDBJ whole genome shotgun (WGS) entry which is preliminary data.</text>
</comment>
<evidence type="ECO:0008006" key="3">
    <source>
        <dbReference type="Google" id="ProtNLM"/>
    </source>
</evidence>
<proteinExistence type="predicted"/>
<dbReference type="Gene3D" id="2.130.10.10">
    <property type="entry name" value="YVTN repeat-like/Quinoprotein amine dehydrogenase"/>
    <property type="match status" value="1"/>
</dbReference>
<name>A0ABP9DAT4_9BACT</name>
<dbReference type="RefSeq" id="WP_345369800.1">
    <property type="nucleotide sequence ID" value="NZ_BAABJX010000018.1"/>
</dbReference>